<dbReference type="GO" id="GO:0000977">
    <property type="term" value="F:RNA polymerase II transcription regulatory region sequence-specific DNA binding"/>
    <property type="evidence" value="ECO:0007669"/>
    <property type="project" value="TreeGrafter"/>
</dbReference>
<gene>
    <name evidence="6" type="ORF">EJD97_007782</name>
</gene>
<dbReference type="InterPro" id="IPR015660">
    <property type="entry name" value="MASH1/Ascl1a-like"/>
</dbReference>
<dbReference type="SUPFAM" id="SSF47459">
    <property type="entry name" value="HLH, helix-loop-helix DNA-binding domain"/>
    <property type="match status" value="1"/>
</dbReference>
<dbReference type="PANTHER" id="PTHR13935">
    <property type="entry name" value="ACHAETE-SCUTE TRANSCRIPTION FACTOR-RELATED"/>
    <property type="match status" value="1"/>
</dbReference>
<evidence type="ECO:0000256" key="3">
    <source>
        <dbReference type="ARBA" id="ARBA00023163"/>
    </source>
</evidence>
<sequence>MESYNLKSKLGPKIKRKNVEKNRRNYMKNLYNQLHSMLPTTKETMSVSNQIDAAVNYIENLKINLEMNKKHLEELKMGLKKAQSLNPTNEPGPTIKSTPHIEFHEMGPNMVVVLITSLNNIATFNNIIRLCHEEGVEVMFTSFQLNGKYSTLHISHETKVDMINIDSRKEFRSTSFCDKMKELIYGPCCNNYMEYSQMQLWDYIIEFDALEILTTPSQNTNMQN</sequence>
<dbReference type="GO" id="GO:0046983">
    <property type="term" value="F:protein dimerization activity"/>
    <property type="evidence" value="ECO:0007669"/>
    <property type="project" value="InterPro"/>
</dbReference>
<dbReference type="Pfam" id="PF00010">
    <property type="entry name" value="HLH"/>
    <property type="match status" value="1"/>
</dbReference>
<dbReference type="InterPro" id="IPR036638">
    <property type="entry name" value="HLH_DNA-bd_sf"/>
</dbReference>
<dbReference type="AlphaFoldDB" id="A0A6N2BQM8"/>
<dbReference type="GO" id="GO:0000981">
    <property type="term" value="F:DNA-binding transcription factor activity, RNA polymerase II-specific"/>
    <property type="evidence" value="ECO:0007669"/>
    <property type="project" value="TreeGrafter"/>
</dbReference>
<dbReference type="PROSITE" id="PS50888">
    <property type="entry name" value="BHLH"/>
    <property type="match status" value="1"/>
</dbReference>
<keyword evidence="4" id="KW-0539">Nucleus</keyword>
<name>A0A6N2BQM8_SOLCI</name>
<keyword evidence="3" id="KW-0804">Transcription</keyword>
<evidence type="ECO:0000256" key="2">
    <source>
        <dbReference type="ARBA" id="ARBA00023015"/>
    </source>
</evidence>
<evidence type="ECO:0000313" key="6">
    <source>
        <dbReference type="EMBL" id="TMW96168.1"/>
    </source>
</evidence>
<organism evidence="6">
    <name type="scientific">Solanum chilense</name>
    <name type="common">Tomato</name>
    <name type="synonym">Lycopersicon chilense</name>
    <dbReference type="NCBI Taxonomy" id="4083"/>
    <lineage>
        <taxon>Eukaryota</taxon>
        <taxon>Viridiplantae</taxon>
        <taxon>Streptophyta</taxon>
        <taxon>Embryophyta</taxon>
        <taxon>Tracheophyta</taxon>
        <taxon>Spermatophyta</taxon>
        <taxon>Magnoliopsida</taxon>
        <taxon>eudicotyledons</taxon>
        <taxon>Gunneridae</taxon>
        <taxon>Pentapetalae</taxon>
        <taxon>asterids</taxon>
        <taxon>lamiids</taxon>
        <taxon>Solanales</taxon>
        <taxon>Solanaceae</taxon>
        <taxon>Solanoideae</taxon>
        <taxon>Solaneae</taxon>
        <taxon>Solanum</taxon>
        <taxon>Solanum subgen. Lycopersicon</taxon>
    </lineage>
</organism>
<keyword evidence="2" id="KW-0805">Transcription regulation</keyword>
<dbReference type="PANTHER" id="PTHR13935:SF154">
    <property type="entry name" value="BHLH DOMAIN-CONTAINING PROTEIN"/>
    <property type="match status" value="1"/>
</dbReference>
<evidence type="ECO:0000256" key="4">
    <source>
        <dbReference type="ARBA" id="ARBA00023242"/>
    </source>
</evidence>
<evidence type="ECO:0000256" key="1">
    <source>
        <dbReference type="ARBA" id="ARBA00004123"/>
    </source>
</evidence>
<evidence type="ECO:0000259" key="5">
    <source>
        <dbReference type="PROSITE" id="PS50888"/>
    </source>
</evidence>
<dbReference type="GO" id="GO:0090575">
    <property type="term" value="C:RNA polymerase II transcription regulator complex"/>
    <property type="evidence" value="ECO:0007669"/>
    <property type="project" value="TreeGrafter"/>
</dbReference>
<dbReference type="Gene3D" id="4.10.280.10">
    <property type="entry name" value="Helix-loop-helix DNA-binding domain"/>
    <property type="match status" value="1"/>
</dbReference>
<comment type="caution">
    <text evidence="6">The sequence shown here is derived from an EMBL/GenBank/DDBJ whole genome shotgun (WGS) entry which is preliminary data.</text>
</comment>
<feature type="domain" description="BHLH" evidence="5">
    <location>
        <begin position="11"/>
        <end position="61"/>
    </location>
</feature>
<proteinExistence type="predicted"/>
<dbReference type="InterPro" id="IPR011598">
    <property type="entry name" value="bHLH_dom"/>
</dbReference>
<reference evidence="6" key="1">
    <citation type="submission" date="2019-05" db="EMBL/GenBank/DDBJ databases">
        <title>The de novo reference genome and transcriptome assemblies of the wild tomato species Solanum chilense.</title>
        <authorList>
            <person name="Stam R."/>
            <person name="Nosenko T."/>
            <person name="Hoerger A.C."/>
            <person name="Stephan W."/>
            <person name="Seidel M.A."/>
            <person name="Kuhn J.M.M."/>
            <person name="Haberer G."/>
            <person name="Tellier A."/>
        </authorList>
    </citation>
    <scope>NUCLEOTIDE SEQUENCE</scope>
    <source>
        <tissue evidence="6">Mature leaves</tissue>
    </source>
</reference>
<dbReference type="EMBL" id="RXGB01002140">
    <property type="protein sequence ID" value="TMW96168.1"/>
    <property type="molecule type" value="Genomic_DNA"/>
</dbReference>
<protein>
    <recommendedName>
        <fullName evidence="5">BHLH domain-containing protein</fullName>
    </recommendedName>
</protein>
<accession>A0A6N2BQM8</accession>
<comment type="subcellular location">
    <subcellularLocation>
        <location evidence="1">Nucleus</location>
    </subcellularLocation>
</comment>